<feature type="transmembrane region" description="Helical" evidence="1">
    <location>
        <begin position="38"/>
        <end position="57"/>
    </location>
</feature>
<keyword evidence="1" id="KW-1133">Transmembrane helix</keyword>
<gene>
    <name evidence="2" type="ORF">DLJ46_08075</name>
</gene>
<name>A0A317KB12_9ACTN</name>
<evidence type="ECO:0000313" key="3">
    <source>
        <dbReference type="Proteomes" id="UP000245683"/>
    </source>
</evidence>
<comment type="caution">
    <text evidence="2">The sequence shown here is derived from an EMBL/GenBank/DDBJ whole genome shotgun (WGS) entry which is preliminary data.</text>
</comment>
<evidence type="ECO:0000256" key="1">
    <source>
        <dbReference type="SAM" id="Phobius"/>
    </source>
</evidence>
<dbReference type="AlphaFoldDB" id="A0A317KB12"/>
<accession>A0A317KB12</accession>
<keyword evidence="3" id="KW-1185">Reference proteome</keyword>
<dbReference type="EMBL" id="QGSV01000119">
    <property type="protein sequence ID" value="PWU50064.1"/>
    <property type="molecule type" value="Genomic_DNA"/>
</dbReference>
<dbReference type="OrthoDB" id="8067385at2"/>
<dbReference type="Proteomes" id="UP000245683">
    <property type="component" value="Unassembled WGS sequence"/>
</dbReference>
<organism evidence="2 3">
    <name type="scientific">Micromonospora globispora</name>
    <dbReference type="NCBI Taxonomy" id="1450148"/>
    <lineage>
        <taxon>Bacteria</taxon>
        <taxon>Bacillati</taxon>
        <taxon>Actinomycetota</taxon>
        <taxon>Actinomycetes</taxon>
        <taxon>Micromonosporales</taxon>
        <taxon>Micromonosporaceae</taxon>
        <taxon>Micromonospora</taxon>
    </lineage>
</organism>
<evidence type="ECO:0000313" key="2">
    <source>
        <dbReference type="EMBL" id="PWU50064.1"/>
    </source>
</evidence>
<feature type="transmembrane region" description="Helical" evidence="1">
    <location>
        <begin position="173"/>
        <end position="193"/>
    </location>
</feature>
<keyword evidence="1" id="KW-0472">Membrane</keyword>
<feature type="transmembrane region" description="Helical" evidence="1">
    <location>
        <begin position="63"/>
        <end position="83"/>
    </location>
</feature>
<feature type="transmembrane region" description="Helical" evidence="1">
    <location>
        <begin position="140"/>
        <end position="167"/>
    </location>
</feature>
<keyword evidence="1" id="KW-0812">Transmembrane</keyword>
<dbReference type="RefSeq" id="WP_109944030.1">
    <property type="nucleotide sequence ID" value="NZ_QGSV01000119.1"/>
</dbReference>
<proteinExistence type="predicted"/>
<sequence>MDEQAREQALLTALTTEHFVLQTSRSATIAESVGRATVYLSFLSAALIGLGFVASNGQLIKPYLGAVLPTLVISGLLTFLRLVQNMVENSTDLRRIQHIRAYYHRQFAGEHDFFADAVASGDVARATWAAVGARPGRWHLLLTAAAMVGAVTALLLGLGAALLTGLLGASSGLAIALGVVVALVAFAAEVVYIDRASIWQHGRAPSTA</sequence>
<protein>
    <submittedName>
        <fullName evidence="2">Uncharacterized protein</fullName>
    </submittedName>
</protein>
<reference evidence="3" key="1">
    <citation type="submission" date="2018-05" db="EMBL/GenBank/DDBJ databases">
        <title>Micromonospora globispora sp. nov. and Micromonospora rugosa sp. nov., isolated from marine sediment.</title>
        <authorList>
            <person name="Carro L."/>
            <person name="Aysel V."/>
            <person name="Cetin D."/>
            <person name="Igual J.M."/>
            <person name="Klenk H.-P."/>
            <person name="Trujillo M.E."/>
            <person name="Sahin N."/>
        </authorList>
    </citation>
    <scope>NUCLEOTIDE SEQUENCE [LARGE SCALE GENOMIC DNA]</scope>
    <source>
        <strain evidence="3">S2904</strain>
    </source>
</reference>